<organism evidence="1 2">
    <name type="scientific">Hymenobacter coccineus</name>
    <dbReference type="NCBI Taxonomy" id="1908235"/>
    <lineage>
        <taxon>Bacteria</taxon>
        <taxon>Pseudomonadati</taxon>
        <taxon>Bacteroidota</taxon>
        <taxon>Cytophagia</taxon>
        <taxon>Cytophagales</taxon>
        <taxon>Hymenobacteraceae</taxon>
        <taxon>Hymenobacter</taxon>
    </lineage>
</organism>
<gene>
    <name evidence="1" type="ORF">BEN49_22660</name>
</gene>
<dbReference type="AlphaFoldDB" id="A0A1G1THX9"/>
<name>A0A1G1THX9_9BACT</name>
<reference evidence="1 2" key="1">
    <citation type="submission" date="2016-08" db="EMBL/GenBank/DDBJ databases">
        <title>Hymenobacter coccineus sp. nov., Hymenobacter lapidarius sp. nov. and Hymenobacter glacialis sp. nov., isolated from Antarctic soil.</title>
        <authorList>
            <person name="Sedlacek I."/>
            <person name="Kralova S."/>
            <person name="Kyrova K."/>
            <person name="Maslanova I."/>
            <person name="Stankova E."/>
            <person name="Vrbovska V."/>
            <person name="Nemec M."/>
            <person name="Bartak M."/>
            <person name="Svec P."/>
            <person name="Busse H.-J."/>
            <person name="Pantucek R."/>
        </authorList>
    </citation>
    <scope>NUCLEOTIDE SEQUENCE [LARGE SCALE GENOMIC DNA]</scope>
    <source>
        <strain evidence="1 2">CCM 8649</strain>
    </source>
</reference>
<evidence type="ECO:0000313" key="2">
    <source>
        <dbReference type="Proteomes" id="UP000177506"/>
    </source>
</evidence>
<comment type="caution">
    <text evidence="1">The sequence shown here is derived from an EMBL/GenBank/DDBJ whole genome shotgun (WGS) entry which is preliminary data.</text>
</comment>
<evidence type="ECO:0000313" key="1">
    <source>
        <dbReference type="EMBL" id="OGX90480.1"/>
    </source>
</evidence>
<protein>
    <submittedName>
        <fullName evidence="1">Uncharacterized protein</fullName>
    </submittedName>
</protein>
<dbReference type="EMBL" id="MDZA01000143">
    <property type="protein sequence ID" value="OGX90480.1"/>
    <property type="molecule type" value="Genomic_DNA"/>
</dbReference>
<accession>A0A1G1THX9</accession>
<keyword evidence="2" id="KW-1185">Reference proteome</keyword>
<proteinExistence type="predicted"/>
<dbReference type="Proteomes" id="UP000177506">
    <property type="component" value="Unassembled WGS sequence"/>
</dbReference>
<sequence>MLCIKISTNEGGPDARPDDYIRETRNEYYRFVMQKAKEAGLNHVHKPARFGSGKYMTVAVVKPEHWLGAPDQPVNFDEVKQKLNTFNAFVKNCAADWPALVEAGK</sequence>